<comment type="subunit">
    <text evidence="9">Component of the Mediator complex.</text>
</comment>
<keyword evidence="4 9" id="KW-0678">Repressor</keyword>
<keyword evidence="8 9" id="KW-0539">Nucleus</keyword>
<evidence type="ECO:0000313" key="14">
    <source>
        <dbReference type="Proteomes" id="UP000005237"/>
    </source>
</evidence>
<evidence type="ECO:0000256" key="5">
    <source>
        <dbReference type="ARBA" id="ARBA00023015"/>
    </source>
</evidence>
<evidence type="ECO:0000259" key="12">
    <source>
        <dbReference type="Pfam" id="PF18296"/>
    </source>
</evidence>
<comment type="function">
    <text evidence="9">Component of the Mediator complex, a coactivator involved in regulated transcription of nearly all RNA polymerase II-dependent genes. Mediator functions as a bridge to convey information from gene-specific regulatory proteins to the basal RNA polymerase II transcription machinery. Mediator is recruited to promoters by direct interactions with regulatory proteins and serves as a scaffold for the assembly of a functional preinitiation complex with RNA polymerase II and the general transcription factors.</text>
</comment>
<keyword evidence="6 9" id="KW-0010">Activator</keyword>
<feature type="domain" description="MID" evidence="12">
    <location>
        <begin position="40"/>
        <end position="105"/>
    </location>
</feature>
<evidence type="ECO:0000256" key="7">
    <source>
        <dbReference type="ARBA" id="ARBA00023163"/>
    </source>
</evidence>
<dbReference type="GO" id="GO:0016592">
    <property type="term" value="C:mediator complex"/>
    <property type="evidence" value="ECO:0007669"/>
    <property type="project" value="InterPro"/>
</dbReference>
<evidence type="ECO:0000256" key="1">
    <source>
        <dbReference type="ARBA" id="ARBA00004123"/>
    </source>
</evidence>
<dbReference type="GO" id="GO:0003713">
    <property type="term" value="F:transcription coactivator activity"/>
    <property type="evidence" value="ECO:0007669"/>
    <property type="project" value="TreeGrafter"/>
</dbReference>
<dbReference type="Proteomes" id="UP000005237">
    <property type="component" value="Unassembled WGS sequence"/>
</dbReference>
<dbReference type="PANTHER" id="PTHR48249">
    <property type="entry name" value="MEDIATOR OF RNA POLYMERASE II TRANSCRIPTION SUBUNIT 13"/>
    <property type="match status" value="1"/>
</dbReference>
<evidence type="ECO:0000313" key="13">
    <source>
        <dbReference type="EnsemblMetazoa" id="CJA10646.1"/>
    </source>
</evidence>
<dbReference type="AlphaFoldDB" id="A0A8R1HTJ0"/>
<accession>A0A8R1HTJ0</accession>
<sequence>MPNNASSIQWTQRDTSLYNPFPYSNQPPIAFEAAGSADSDAHATLPHVIVIYMVNPFQYGTEGKSALHMRIALLAMIRTFNSIVGRLPFNLRSRVQLEIIGMESMDAVSVPFPDYFNNPRVPFDILHDRGTRQDKPTETPRDEVIRSLSIAVYTHPRVLQPDVCKIVSARCMTAFGPGSQLINTINDMCKFNSDLYDRNTIRNKNKNGVGFRNPMMMPVAPIDRKNFFAYRIPSNIVHLAPPPAICQMEENGKSVMNPLDEQTLFIAYCLIGTDFLVATATDAQGKLIDNCIANLRPKREKNHMYKFKHKTQILDGMGKLWSFILGIMASDTKNWRLVVGRLGRIGHGEFRAWTHLLNKTSLLRYSASLKEICTACRSMPTIVGTPAILSACLITLEPEPSIRVMPEFFDQEATAKKSLNFHTPGDLSCTHILTFPVGAEINNDDIAMESTKEKDKDKEKEEKDTHPLESRQTEEVLRHVLESFNALSWLNLNRQTGERYSCLPVHIQHLLRLYHSVARLVA</sequence>
<proteinExistence type="inferred from homology"/>
<dbReference type="PANTHER" id="PTHR48249:SF3">
    <property type="entry name" value="MEDIATOR OF RNA POLYMERASE II TRANSCRIPTION SUBUNIT 13"/>
    <property type="match status" value="1"/>
</dbReference>
<organism evidence="13 14">
    <name type="scientific">Caenorhabditis japonica</name>
    <dbReference type="NCBI Taxonomy" id="281687"/>
    <lineage>
        <taxon>Eukaryota</taxon>
        <taxon>Metazoa</taxon>
        <taxon>Ecdysozoa</taxon>
        <taxon>Nematoda</taxon>
        <taxon>Chromadorea</taxon>
        <taxon>Rhabditida</taxon>
        <taxon>Rhabditina</taxon>
        <taxon>Rhabditomorpha</taxon>
        <taxon>Rhabditoidea</taxon>
        <taxon>Rhabditidae</taxon>
        <taxon>Peloderinae</taxon>
        <taxon>Caenorhabditis</taxon>
    </lineage>
</organism>
<evidence type="ECO:0000256" key="8">
    <source>
        <dbReference type="ARBA" id="ARBA00023242"/>
    </source>
</evidence>
<feature type="domain" description="Mediator complex subunit Med13 C-terminal" evidence="11">
    <location>
        <begin position="469"/>
        <end position="509"/>
    </location>
</feature>
<dbReference type="GO" id="GO:0045944">
    <property type="term" value="P:positive regulation of transcription by RNA polymerase II"/>
    <property type="evidence" value="ECO:0007669"/>
    <property type="project" value="TreeGrafter"/>
</dbReference>
<evidence type="ECO:0000256" key="4">
    <source>
        <dbReference type="ARBA" id="ARBA00022491"/>
    </source>
</evidence>
<evidence type="ECO:0000256" key="2">
    <source>
        <dbReference type="ARBA" id="ARBA00009354"/>
    </source>
</evidence>
<evidence type="ECO:0000256" key="3">
    <source>
        <dbReference type="ARBA" id="ARBA00019618"/>
    </source>
</evidence>
<evidence type="ECO:0000259" key="11">
    <source>
        <dbReference type="Pfam" id="PF06333"/>
    </source>
</evidence>
<dbReference type="EnsemblMetazoa" id="CJA10646.1">
    <property type="protein sequence ID" value="CJA10646.1"/>
    <property type="gene ID" value="WBGene00129850"/>
</dbReference>
<reference evidence="13" key="2">
    <citation type="submission" date="2022-06" db="UniProtKB">
        <authorList>
            <consortium name="EnsemblMetazoa"/>
        </authorList>
    </citation>
    <scope>IDENTIFICATION</scope>
    <source>
        <strain evidence="13">DF5081</strain>
    </source>
</reference>
<feature type="domain" description="Mediator complex subunit Med13 C-terminal" evidence="11">
    <location>
        <begin position="235"/>
        <end position="462"/>
    </location>
</feature>
<keyword evidence="7 9" id="KW-0804">Transcription</keyword>
<keyword evidence="14" id="KW-1185">Reference proteome</keyword>
<evidence type="ECO:0000256" key="9">
    <source>
        <dbReference type="RuleBase" id="RU364134"/>
    </source>
</evidence>
<feature type="compositionally biased region" description="Basic and acidic residues" evidence="10">
    <location>
        <begin position="450"/>
        <end position="472"/>
    </location>
</feature>
<reference evidence="14" key="1">
    <citation type="submission" date="2010-08" db="EMBL/GenBank/DDBJ databases">
        <authorList>
            <consortium name="Caenorhabditis japonica Sequencing Consortium"/>
            <person name="Wilson R.K."/>
        </authorList>
    </citation>
    <scope>NUCLEOTIDE SEQUENCE [LARGE SCALE GENOMIC DNA]</scope>
    <source>
        <strain evidence="14">DF5081</strain>
    </source>
</reference>
<name>A0A8R1HTJ0_CAEJA</name>
<feature type="region of interest" description="Disordered" evidence="10">
    <location>
        <begin position="446"/>
        <end position="472"/>
    </location>
</feature>
<protein>
    <recommendedName>
        <fullName evidence="3 9">Mediator of RNA polymerase II transcription subunit 13</fullName>
    </recommendedName>
</protein>
<dbReference type="InterPro" id="IPR009401">
    <property type="entry name" value="Med13_C"/>
</dbReference>
<comment type="similarity">
    <text evidence="2 9">Belongs to the Mediator complex subunit 13 family.</text>
</comment>
<evidence type="ECO:0000256" key="6">
    <source>
        <dbReference type="ARBA" id="ARBA00023159"/>
    </source>
</evidence>
<dbReference type="Pfam" id="PF18296">
    <property type="entry name" value="MID_MedPIWI"/>
    <property type="match status" value="1"/>
</dbReference>
<keyword evidence="5 9" id="KW-0805">Transcription regulation</keyword>
<dbReference type="InterPro" id="IPR051139">
    <property type="entry name" value="Mediator_complx_sub13"/>
</dbReference>
<dbReference type="Pfam" id="PF06333">
    <property type="entry name" value="Med13_C"/>
    <property type="match status" value="2"/>
</dbReference>
<dbReference type="InterPro" id="IPR041285">
    <property type="entry name" value="MID_MedPIWI"/>
</dbReference>
<comment type="subcellular location">
    <subcellularLocation>
        <location evidence="1 9">Nucleus</location>
    </subcellularLocation>
</comment>
<evidence type="ECO:0000256" key="10">
    <source>
        <dbReference type="SAM" id="MobiDB-lite"/>
    </source>
</evidence>